<keyword evidence="1" id="KW-1133">Transmembrane helix</keyword>
<proteinExistence type="predicted"/>
<comment type="caution">
    <text evidence="2">The sequence shown here is derived from an EMBL/GenBank/DDBJ whole genome shotgun (WGS) entry which is preliminary data.</text>
</comment>
<accession>R9GZP6</accession>
<keyword evidence="1" id="KW-0812">Transmembrane</keyword>
<evidence type="ECO:0000313" key="2">
    <source>
        <dbReference type="EMBL" id="EOR94464.1"/>
    </source>
</evidence>
<sequence length="201" mass="22784">MKAVYLIVFLLGFKTVYAHNPDLSSLMIYEQNGKSILVIKSSLTAFEGEVDYTFGKAAYKTPEEFNQLVIRHFQKNCFVIANGDTIKFSNIQVQLGHETTLFAELINMPKKITTFYVSCALFKDMSDNRCELILTDIGGQPQKQYILNNSNRQTVMLKTENKKWVVVETDRPFNLSITYIIGAAILLIASLIVFIAIKGKH</sequence>
<reference evidence="2 3" key="1">
    <citation type="journal article" date="2013" name="Genome Announc.">
        <title>Draft Genome Sequence of Arcticibacter svalbardensis Strain MN12-7T, a Member of the Family Sphingobacteriaceae Isolated from an Arctic Soil Sample.</title>
        <authorList>
            <person name="Shivaji S."/>
            <person name="Ara S."/>
            <person name="Prasad S."/>
            <person name="Manasa B.P."/>
            <person name="Begum Z."/>
            <person name="Singh A."/>
            <person name="Kumar Pinnaka A."/>
        </authorList>
    </citation>
    <scope>NUCLEOTIDE SEQUENCE [LARGE SCALE GENOMIC DNA]</scope>
    <source>
        <strain evidence="2 3">MN12-7</strain>
    </source>
</reference>
<dbReference type="EMBL" id="AQPN01000084">
    <property type="protein sequence ID" value="EOR94464.1"/>
    <property type="molecule type" value="Genomic_DNA"/>
</dbReference>
<organism evidence="2 3">
    <name type="scientific">Arcticibacter svalbardensis MN12-7</name>
    <dbReference type="NCBI Taxonomy" id="1150600"/>
    <lineage>
        <taxon>Bacteria</taxon>
        <taxon>Pseudomonadati</taxon>
        <taxon>Bacteroidota</taxon>
        <taxon>Sphingobacteriia</taxon>
        <taxon>Sphingobacteriales</taxon>
        <taxon>Sphingobacteriaceae</taxon>
        <taxon>Arcticibacter</taxon>
    </lineage>
</organism>
<feature type="transmembrane region" description="Helical" evidence="1">
    <location>
        <begin position="177"/>
        <end position="197"/>
    </location>
</feature>
<dbReference type="OrthoDB" id="1177179at2"/>
<keyword evidence="3" id="KW-1185">Reference proteome</keyword>
<keyword evidence="1" id="KW-0472">Membrane</keyword>
<name>R9GZP6_9SPHI</name>
<evidence type="ECO:0000313" key="3">
    <source>
        <dbReference type="Proteomes" id="UP000014174"/>
    </source>
</evidence>
<dbReference type="Proteomes" id="UP000014174">
    <property type="component" value="Unassembled WGS sequence"/>
</dbReference>
<dbReference type="AlphaFoldDB" id="R9GZP6"/>
<protein>
    <submittedName>
        <fullName evidence="2">Uncharacterized protein</fullName>
    </submittedName>
</protein>
<evidence type="ECO:0000256" key="1">
    <source>
        <dbReference type="SAM" id="Phobius"/>
    </source>
</evidence>
<dbReference type="eggNOG" id="ENOG5032RZ3">
    <property type="taxonomic scope" value="Bacteria"/>
</dbReference>
<gene>
    <name evidence="2" type="ORF">ADIARSV_2310</name>
</gene>